<reference evidence="5 6" key="1">
    <citation type="submission" date="2018-03" db="EMBL/GenBank/DDBJ databases">
        <title>Novel Streptomyces sp. from soil.</title>
        <authorList>
            <person name="Tan G.Y.A."/>
            <person name="Lee Z.Y."/>
        </authorList>
    </citation>
    <scope>NUCLEOTIDE SEQUENCE [LARGE SCALE GENOMIC DNA]</scope>
    <source>
        <strain evidence="5 6">ST5x</strain>
    </source>
</reference>
<dbReference type="Gene3D" id="2.30.110.10">
    <property type="entry name" value="Electron Transport, Fmn-binding Protein, Chain A"/>
    <property type="match status" value="1"/>
</dbReference>
<evidence type="ECO:0000256" key="3">
    <source>
        <dbReference type="SAM" id="MobiDB-lite"/>
    </source>
</evidence>
<proteinExistence type="inferred from homology"/>
<sequence length="217" mass="22141">MAARLPGEAPVSALPAPETSALPAPETTSPLDADAFRRTARAWSTGVALLTAADGEEVFAKTVSSLCTLSLDPPLVSVAVDRRSPLAAAVRRTGRYAVGVLAGPQEPLARRFAARGAGRALGRFPGVPLTPIATGAPVLTDCLGWFDCVLDAALGGGDHVLLVGQVAAAGGDGGEPLLYHAGRYRLLHPAAPPPSDPASASVPSHPLREPAHDPAHR</sequence>
<dbReference type="InterPro" id="IPR012349">
    <property type="entry name" value="Split_barrel_FMN-bd"/>
</dbReference>
<organism evidence="5 6">
    <name type="scientific">Streptomyces solincola</name>
    <dbReference type="NCBI Taxonomy" id="2100817"/>
    <lineage>
        <taxon>Bacteria</taxon>
        <taxon>Bacillati</taxon>
        <taxon>Actinomycetota</taxon>
        <taxon>Actinomycetes</taxon>
        <taxon>Kitasatosporales</taxon>
        <taxon>Streptomycetaceae</taxon>
        <taxon>Streptomyces</taxon>
    </lineage>
</organism>
<gene>
    <name evidence="5" type="ORF">C6N75_06775</name>
</gene>
<dbReference type="InterPro" id="IPR002563">
    <property type="entry name" value="Flavin_Rdtase-like_dom"/>
</dbReference>
<accession>A0A2S9PZZ1</accession>
<keyword evidence="2" id="KW-0560">Oxidoreductase</keyword>
<dbReference type="Proteomes" id="UP000239322">
    <property type="component" value="Unassembled WGS sequence"/>
</dbReference>
<comment type="similarity">
    <text evidence="1">Belongs to the non-flavoprotein flavin reductase family.</text>
</comment>
<protein>
    <recommendedName>
        <fullName evidence="4">Flavin reductase like domain-containing protein</fullName>
    </recommendedName>
</protein>
<dbReference type="SUPFAM" id="SSF50475">
    <property type="entry name" value="FMN-binding split barrel"/>
    <property type="match status" value="1"/>
</dbReference>
<evidence type="ECO:0000256" key="1">
    <source>
        <dbReference type="ARBA" id="ARBA00008898"/>
    </source>
</evidence>
<dbReference type="Pfam" id="PF01613">
    <property type="entry name" value="Flavin_Reduct"/>
    <property type="match status" value="1"/>
</dbReference>
<dbReference type="PANTHER" id="PTHR30466">
    <property type="entry name" value="FLAVIN REDUCTASE"/>
    <property type="match status" value="1"/>
</dbReference>
<keyword evidence="6" id="KW-1185">Reference proteome</keyword>
<evidence type="ECO:0000259" key="4">
    <source>
        <dbReference type="SMART" id="SM00903"/>
    </source>
</evidence>
<feature type="compositionally biased region" description="Basic and acidic residues" evidence="3">
    <location>
        <begin position="206"/>
        <end position="217"/>
    </location>
</feature>
<evidence type="ECO:0000256" key="2">
    <source>
        <dbReference type="ARBA" id="ARBA00023002"/>
    </source>
</evidence>
<comment type="caution">
    <text evidence="5">The sequence shown here is derived from an EMBL/GenBank/DDBJ whole genome shotgun (WGS) entry which is preliminary data.</text>
</comment>
<dbReference type="GO" id="GO:0042602">
    <property type="term" value="F:riboflavin reductase (NADPH) activity"/>
    <property type="evidence" value="ECO:0007669"/>
    <property type="project" value="TreeGrafter"/>
</dbReference>
<evidence type="ECO:0000313" key="6">
    <source>
        <dbReference type="Proteomes" id="UP000239322"/>
    </source>
</evidence>
<dbReference type="AlphaFoldDB" id="A0A2S9PZZ1"/>
<feature type="region of interest" description="Disordered" evidence="3">
    <location>
        <begin position="189"/>
        <end position="217"/>
    </location>
</feature>
<feature type="region of interest" description="Disordered" evidence="3">
    <location>
        <begin position="1"/>
        <end position="30"/>
    </location>
</feature>
<dbReference type="EMBL" id="PVLV01000090">
    <property type="protein sequence ID" value="PRH79952.1"/>
    <property type="molecule type" value="Genomic_DNA"/>
</dbReference>
<feature type="domain" description="Flavin reductase like" evidence="4">
    <location>
        <begin position="40"/>
        <end position="186"/>
    </location>
</feature>
<name>A0A2S9PZZ1_9ACTN</name>
<dbReference type="OrthoDB" id="3677205at2"/>
<dbReference type="PANTHER" id="PTHR30466:SF11">
    <property type="entry name" value="FLAVIN-DEPENDENT MONOOXYGENASE, REDUCTASE SUBUNIT HSAB"/>
    <property type="match status" value="1"/>
</dbReference>
<evidence type="ECO:0000313" key="5">
    <source>
        <dbReference type="EMBL" id="PRH79952.1"/>
    </source>
</evidence>
<dbReference type="InterPro" id="IPR050268">
    <property type="entry name" value="NADH-dep_flavin_reductase"/>
</dbReference>
<dbReference type="SMART" id="SM00903">
    <property type="entry name" value="Flavin_Reduct"/>
    <property type="match status" value="1"/>
</dbReference>
<dbReference type="GO" id="GO:0010181">
    <property type="term" value="F:FMN binding"/>
    <property type="evidence" value="ECO:0007669"/>
    <property type="project" value="InterPro"/>
</dbReference>